<evidence type="ECO:0000256" key="4">
    <source>
        <dbReference type="ARBA" id="ARBA00023159"/>
    </source>
</evidence>
<proteinExistence type="predicted"/>
<keyword evidence="3" id="KW-0238">DNA-binding</keyword>
<reference evidence="7 8" key="1">
    <citation type="journal article" date="2003" name="Virology">
        <title>The genome of herpesvirus saimiri C488 which is capable of transforming human T cells.</title>
        <authorList>
            <person name="Ensser A."/>
            <person name="Thurau M."/>
            <person name="Wittmann S."/>
            <person name="Fickenscher H."/>
        </authorList>
    </citation>
    <scope>NUCLEOTIDE SEQUENCE [LARGE SCALE GENOMIC DNA]</scope>
    <source>
        <strain evidence="7">C488</strain>
    </source>
</reference>
<dbReference type="Proteomes" id="UP000168086">
    <property type="component" value="Genome"/>
</dbReference>
<dbReference type="GO" id="GO:0006355">
    <property type="term" value="P:regulation of DNA-templated transcription"/>
    <property type="evidence" value="ECO:0007669"/>
    <property type="project" value="InterPro"/>
</dbReference>
<dbReference type="Pfam" id="PF03326">
    <property type="entry name" value="Herpes_TAF50"/>
    <property type="match status" value="1"/>
</dbReference>
<evidence type="ECO:0000313" key="7">
    <source>
        <dbReference type="EMBL" id="CAC84344.1"/>
    </source>
</evidence>
<feature type="compositionally biased region" description="Basic residues" evidence="6">
    <location>
        <begin position="389"/>
        <end position="402"/>
    </location>
</feature>
<evidence type="ECO:0000313" key="8">
    <source>
        <dbReference type="Proteomes" id="UP000168086"/>
    </source>
</evidence>
<keyword evidence="5" id="KW-0804">Transcription</keyword>
<evidence type="ECO:0000256" key="1">
    <source>
        <dbReference type="ARBA" id="ARBA00022518"/>
    </source>
</evidence>
<organism evidence="7 8">
    <name type="scientific">Saimiriine herpesvirus 2 (strain 488)</name>
    <name type="common">SaHV-2</name>
    <name type="synonym">Herpesvirus saimiri</name>
    <dbReference type="NCBI Taxonomy" id="10384"/>
    <lineage>
        <taxon>Viruses</taxon>
        <taxon>Duplodnaviria</taxon>
        <taxon>Heunggongvirae</taxon>
        <taxon>Peploviricota</taxon>
        <taxon>Herviviricetes</taxon>
        <taxon>Herpesvirales</taxon>
        <taxon>Orthoherpesviridae</taxon>
        <taxon>Gammaherpesvirinae</taxon>
        <taxon>Rhadinovirus</taxon>
        <taxon>Rhadinovirus saimiriinegamma2</taxon>
        <taxon>Saimiriine herpesvirus 2</taxon>
    </lineage>
</organism>
<dbReference type="EMBL" id="AJ410493">
    <property type="protein sequence ID" value="CAC84344.1"/>
    <property type="molecule type" value="Genomic_DNA"/>
</dbReference>
<protein>
    <submittedName>
        <fullName evidence="7">Transcriptional regulator</fullName>
    </submittedName>
</protein>
<dbReference type="InterPro" id="IPR004998">
    <property type="entry name" value="Herpes_TAF50"/>
</dbReference>
<sequence length="520" mass="58310">MTHKPVKEDIQIRKSCLEPFLFLSSERKNNIHQLLVAFNQSLVTPTQDEENLLSDIQEECLQIAEELKHLNPFTGLLLDLNLYTLWTLLRNYKTKQRSCPVNSTVISRYAQHIVKYIIQRLVYATDRLFLTAPTSGIVIPVPLANAIFNLLSHCRKKCTGLWRNYGTEKSVLMGLGKEITLCYQALNESGIVSTTLAAFLKLSFPTISIQNLFKPMFQSCNGNEDIFPDIGVQGSSIRRPHHGLFGDVFPIPDPLIREVSENSFKKFSTANISELLQNPQEILDMDPFDTRIGGFPLNKKKSTLNDQNLVPFAHLKTDTANSSTNHLHVSEEPDKLFSPHHIPLVSNDCNNLAPIANQRDIVSLSSLVKNNFPQKRKRKSRNIDPNMPRRPRGRPKGSKTKRPQICSSTLFQPHSSTPEVPSTATPEVLPIVQSSISSNFQSFQASSLAMLENEIPIASEGSDDTILASILQDLYDLPSPPPLISLENENMPMEQTSDSVELEDIGLTFPICLQDLVTDE</sequence>
<feature type="compositionally biased region" description="Polar residues" evidence="6">
    <location>
        <begin position="405"/>
        <end position="423"/>
    </location>
</feature>
<keyword evidence="4" id="KW-0010">Activator</keyword>
<feature type="region of interest" description="Disordered" evidence="6">
    <location>
        <begin position="367"/>
        <end position="423"/>
    </location>
</feature>
<evidence type="ECO:0000256" key="3">
    <source>
        <dbReference type="ARBA" id="ARBA00023125"/>
    </source>
</evidence>
<keyword evidence="1" id="KW-0244">Early protein</keyword>
<evidence type="ECO:0000256" key="2">
    <source>
        <dbReference type="ARBA" id="ARBA00023015"/>
    </source>
</evidence>
<evidence type="ECO:0000256" key="5">
    <source>
        <dbReference type="ARBA" id="ARBA00023163"/>
    </source>
</evidence>
<evidence type="ECO:0000256" key="6">
    <source>
        <dbReference type="SAM" id="MobiDB-lite"/>
    </source>
</evidence>
<organismHost>
    <name type="scientific">Saimiri sciureus</name>
    <name type="common">Common squirrel monkey</name>
    <dbReference type="NCBI Taxonomy" id="9521"/>
</organismHost>
<keyword evidence="2" id="KW-0805">Transcription regulation</keyword>
<dbReference type="GO" id="GO:0003677">
    <property type="term" value="F:DNA binding"/>
    <property type="evidence" value="ECO:0007669"/>
    <property type="project" value="UniProtKB-KW"/>
</dbReference>
<accession>Q777Z7</accession>
<name>Q777Z7_SHV2C</name>